<sequence length="511" mass="54667">MIMKKRSLPLFRSGDIGGMAYALAGNIVNYIIIIGVLLYVFEWPEYLVFGRVIPGMSIGLMGSGIYYAWMANRLAKKEGRSDVTALPSGVSTPAMFVYLWGVIAPLNYAIDKPEDVWMVAVAATFLGGVIEALGSFVGPWLRKFLPRAALLGTVGGIALVWMANKGFYDVYADPILGMPILLIAIIGLIGGYVFPKKIPALLIAIVGGIGYAFVLGRVTPDVSGFGFTLTNPVTGINAIMTGLASISPYLAVIIPIQIYNFIETMDNVESAIAAGDRYSVREAQIADGAMTMLSAVFGGVVPNTVWLGHPGLKKGNAGSGYSWISGLILGAAGIFGAYAFVNSLMPPVIAAITFIWCSIVIIVQAFREAAPLKHGAAIVVAFIPHIADYVYTEIELTLFSQGVYEITPEVTSALLGEGVMWSGVMELKYGAILTSMLWAAITAFIIDKRLDKAGYVSLAASVLALVGFIHTPSLGLTVNPFFYGYLIMGIMCILFSALKNNFKSPDGYDYV</sequence>
<feature type="transmembrane region" description="Helical" evidence="1">
    <location>
        <begin position="283"/>
        <end position="301"/>
    </location>
</feature>
<feature type="transmembrane region" description="Helical" evidence="1">
    <location>
        <begin position="321"/>
        <end position="341"/>
    </location>
</feature>
<gene>
    <name evidence="2" type="ORF">HZI73_14245</name>
</gene>
<dbReference type="EMBL" id="CP058649">
    <property type="protein sequence ID" value="QUI25729.1"/>
    <property type="molecule type" value="Genomic_DNA"/>
</dbReference>
<feature type="transmembrane region" description="Helical" evidence="1">
    <location>
        <begin position="348"/>
        <end position="366"/>
    </location>
</feature>
<reference evidence="2" key="1">
    <citation type="submission" date="2020-07" db="EMBL/GenBank/DDBJ databases">
        <title>Vallitalea pronyensis genome.</title>
        <authorList>
            <person name="Postec A."/>
        </authorList>
    </citation>
    <scope>NUCLEOTIDE SEQUENCE</scope>
    <source>
        <strain evidence="2">FatNI3</strain>
    </source>
</reference>
<dbReference type="Proteomes" id="UP000683246">
    <property type="component" value="Chromosome"/>
</dbReference>
<evidence type="ECO:0000313" key="3">
    <source>
        <dbReference type="Proteomes" id="UP000683246"/>
    </source>
</evidence>
<keyword evidence="1" id="KW-1133">Transmembrane helix</keyword>
<feature type="transmembrane region" description="Helical" evidence="1">
    <location>
        <begin position="116"/>
        <end position="137"/>
    </location>
</feature>
<feature type="transmembrane region" description="Helical" evidence="1">
    <location>
        <begin position="482"/>
        <end position="498"/>
    </location>
</feature>
<feature type="transmembrane region" description="Helical" evidence="1">
    <location>
        <begin position="429"/>
        <end position="446"/>
    </location>
</feature>
<name>A0A8J8MQC4_9FIRM</name>
<feature type="transmembrane region" description="Helical" evidence="1">
    <location>
        <begin position="453"/>
        <end position="470"/>
    </location>
</feature>
<feature type="transmembrane region" description="Helical" evidence="1">
    <location>
        <begin position="201"/>
        <end position="218"/>
    </location>
</feature>
<feature type="transmembrane region" description="Helical" evidence="1">
    <location>
        <begin position="144"/>
        <end position="163"/>
    </location>
</feature>
<feature type="transmembrane region" description="Helical" evidence="1">
    <location>
        <begin position="90"/>
        <end position="110"/>
    </location>
</feature>
<feature type="transmembrane region" description="Helical" evidence="1">
    <location>
        <begin position="238"/>
        <end position="262"/>
    </location>
</feature>
<protein>
    <submittedName>
        <fullName evidence="2">Xanthine/uracil/vitamin C permease</fullName>
    </submittedName>
</protein>
<keyword evidence="1" id="KW-0472">Membrane</keyword>
<dbReference type="PANTHER" id="PTHR31610">
    <property type="entry name" value="SLR0360 PROTEIN"/>
    <property type="match status" value="1"/>
</dbReference>
<proteinExistence type="predicted"/>
<keyword evidence="3" id="KW-1185">Reference proteome</keyword>
<organism evidence="2 3">
    <name type="scientific">Vallitalea pronyensis</name>
    <dbReference type="NCBI Taxonomy" id="1348613"/>
    <lineage>
        <taxon>Bacteria</taxon>
        <taxon>Bacillati</taxon>
        <taxon>Bacillota</taxon>
        <taxon>Clostridia</taxon>
        <taxon>Lachnospirales</taxon>
        <taxon>Vallitaleaceae</taxon>
        <taxon>Vallitalea</taxon>
    </lineage>
</organism>
<dbReference type="PANTHER" id="PTHR31610:SF0">
    <property type="entry name" value="SLC26A_SULP TRANSPORTER DOMAIN-CONTAINING PROTEIN"/>
    <property type="match status" value="1"/>
</dbReference>
<dbReference type="KEGG" id="vpy:HZI73_14245"/>
<evidence type="ECO:0000256" key="1">
    <source>
        <dbReference type="SAM" id="Phobius"/>
    </source>
</evidence>
<feature type="transmembrane region" description="Helical" evidence="1">
    <location>
        <begin position="175"/>
        <end position="194"/>
    </location>
</feature>
<feature type="transmembrane region" description="Helical" evidence="1">
    <location>
        <begin position="20"/>
        <end position="41"/>
    </location>
</feature>
<feature type="transmembrane region" description="Helical" evidence="1">
    <location>
        <begin position="47"/>
        <end position="69"/>
    </location>
</feature>
<dbReference type="AlphaFoldDB" id="A0A8J8MQC4"/>
<accession>A0A8J8MQC4</accession>
<keyword evidence="1" id="KW-0812">Transmembrane</keyword>
<evidence type="ECO:0000313" key="2">
    <source>
        <dbReference type="EMBL" id="QUI25729.1"/>
    </source>
</evidence>